<dbReference type="AlphaFoldDB" id="A0A0F9D365"/>
<evidence type="ECO:0000256" key="1">
    <source>
        <dbReference type="SAM" id="MobiDB-lite"/>
    </source>
</evidence>
<gene>
    <name evidence="2" type="ORF">LCGC14_2247960</name>
</gene>
<name>A0A0F9D365_9ZZZZ</name>
<protein>
    <submittedName>
        <fullName evidence="2">Uncharacterized protein</fullName>
    </submittedName>
</protein>
<comment type="caution">
    <text evidence="2">The sequence shown here is derived from an EMBL/GenBank/DDBJ whole genome shotgun (WGS) entry which is preliminary data.</text>
</comment>
<sequence>MAVDIASLAVHVSNVRPGVMLVNRPWPSAAPVTMPPADDIHALVALAEDALAAGRWGIRRWDSGEQAPRWPPHSLAAMRRRGHNQ</sequence>
<evidence type="ECO:0000313" key="2">
    <source>
        <dbReference type="EMBL" id="KKL56183.1"/>
    </source>
</evidence>
<proteinExistence type="predicted"/>
<accession>A0A0F9D365</accession>
<feature type="region of interest" description="Disordered" evidence="1">
    <location>
        <begin position="62"/>
        <end position="85"/>
    </location>
</feature>
<dbReference type="EMBL" id="LAZR01030582">
    <property type="protein sequence ID" value="KKL56183.1"/>
    <property type="molecule type" value="Genomic_DNA"/>
</dbReference>
<organism evidence="2">
    <name type="scientific">marine sediment metagenome</name>
    <dbReference type="NCBI Taxonomy" id="412755"/>
    <lineage>
        <taxon>unclassified sequences</taxon>
        <taxon>metagenomes</taxon>
        <taxon>ecological metagenomes</taxon>
    </lineage>
</organism>
<reference evidence="2" key="1">
    <citation type="journal article" date="2015" name="Nature">
        <title>Complex archaea that bridge the gap between prokaryotes and eukaryotes.</title>
        <authorList>
            <person name="Spang A."/>
            <person name="Saw J.H."/>
            <person name="Jorgensen S.L."/>
            <person name="Zaremba-Niedzwiedzka K."/>
            <person name="Martijn J."/>
            <person name="Lind A.E."/>
            <person name="van Eijk R."/>
            <person name="Schleper C."/>
            <person name="Guy L."/>
            <person name="Ettema T.J."/>
        </authorList>
    </citation>
    <scope>NUCLEOTIDE SEQUENCE</scope>
</reference>